<dbReference type="SUPFAM" id="SSF52540">
    <property type="entry name" value="P-loop containing nucleoside triphosphate hydrolases"/>
    <property type="match status" value="1"/>
</dbReference>
<dbReference type="Proteomes" id="UP000183997">
    <property type="component" value="Unassembled WGS sequence"/>
</dbReference>
<dbReference type="Gene3D" id="3.40.50.300">
    <property type="entry name" value="P-loop containing nucleotide triphosphate hydrolases"/>
    <property type="match status" value="2"/>
</dbReference>
<keyword evidence="2" id="KW-0347">Helicase</keyword>
<dbReference type="EMBL" id="FRAR01000013">
    <property type="protein sequence ID" value="SHK41950.1"/>
    <property type="molecule type" value="Genomic_DNA"/>
</dbReference>
<keyword evidence="2" id="KW-0378">Hydrolase</keyword>
<dbReference type="InterPro" id="IPR027417">
    <property type="entry name" value="P-loop_NTPase"/>
</dbReference>
<dbReference type="AlphaFoldDB" id="A0A1M6SB85"/>
<dbReference type="InterPro" id="IPR014001">
    <property type="entry name" value="Helicase_ATP-bd"/>
</dbReference>
<keyword evidence="2" id="KW-0067">ATP-binding</keyword>
<feature type="domain" description="Helicase ATP-binding" evidence="1">
    <location>
        <begin position="17"/>
        <end position="161"/>
    </location>
</feature>
<sequence>MVIWMKRISHIITANEVLRWSPGDIITITAGTGAGKSYFIKNILYDLCKQNNKKILMLIHRINCVDQFRKEIEKDKKTDTIDIKTYQSLENSAFFDFSEYEYIVNDEFHYFLGDAAFNIKTDISLDMILAQNDKKIIFMSATGDYMKRYINYIRKINTIDYELPIEFKFIKSLTFFNKNETLEKFIEEAIEKKDKGIFFIQSVEKAYNLYKKYENVCLFNCSKNNNKGFYKYVDQKKIADMLQNEMFEEQILITTTCLDAGVNINDKNVKHVVLDVQDIGVLIQCLGRRRIQNDDDKINVYIKTITNQQLGGMETQLKNKIKKADYLRKHTVKEYLLEYPRAKSNDYSNIVYDDIVKEDDKGTKKINELMYFKCKFDLNDIAEMKVYGEYGYCKYLQNLFKYEKDYRTIEEDYKSNDLENYLASIKGQVMLQLKDREELIKKIDVKSNGKLLRKIYNLNGALEEMEIPYRIIEFPTSKIINGKKKNYKSAWRVEQLVS</sequence>
<keyword evidence="3" id="KW-1185">Reference proteome</keyword>
<reference evidence="3" key="1">
    <citation type="submission" date="2016-11" db="EMBL/GenBank/DDBJ databases">
        <authorList>
            <person name="Varghese N."/>
            <person name="Submissions S."/>
        </authorList>
    </citation>
    <scope>NUCLEOTIDE SEQUENCE [LARGE SCALE GENOMIC DNA]</scope>
    <source>
        <strain evidence="3">DSM 10349</strain>
    </source>
</reference>
<gene>
    <name evidence="2" type="ORF">SAMN02745123_01780</name>
</gene>
<dbReference type="PROSITE" id="PS51192">
    <property type="entry name" value="HELICASE_ATP_BIND_1"/>
    <property type="match status" value="1"/>
</dbReference>
<evidence type="ECO:0000313" key="2">
    <source>
        <dbReference type="EMBL" id="SHK41950.1"/>
    </source>
</evidence>
<evidence type="ECO:0000313" key="3">
    <source>
        <dbReference type="Proteomes" id="UP000183997"/>
    </source>
</evidence>
<organism evidence="2 3">
    <name type="scientific">Desulforamulus aeronauticus DSM 10349</name>
    <dbReference type="NCBI Taxonomy" id="1121421"/>
    <lineage>
        <taxon>Bacteria</taxon>
        <taxon>Bacillati</taxon>
        <taxon>Bacillota</taxon>
        <taxon>Clostridia</taxon>
        <taxon>Eubacteriales</taxon>
        <taxon>Peptococcaceae</taxon>
        <taxon>Desulforamulus</taxon>
    </lineage>
</organism>
<protein>
    <submittedName>
        <fullName evidence="2">Superfamily II DNA or RNA helicase</fullName>
    </submittedName>
</protein>
<evidence type="ECO:0000259" key="1">
    <source>
        <dbReference type="PROSITE" id="PS51192"/>
    </source>
</evidence>
<dbReference type="STRING" id="1121421.SAMN02745123_01780"/>
<name>A0A1M6SB85_9FIRM</name>
<proteinExistence type="predicted"/>
<keyword evidence="2" id="KW-0547">Nucleotide-binding</keyword>
<dbReference type="GO" id="GO:0004386">
    <property type="term" value="F:helicase activity"/>
    <property type="evidence" value="ECO:0007669"/>
    <property type="project" value="UniProtKB-KW"/>
</dbReference>
<accession>A0A1M6SB85</accession>